<accession>A0ABQ2RUI8</accession>
<name>A0ABQ2RUI8_9DEIO</name>
<evidence type="ECO:0000313" key="1">
    <source>
        <dbReference type="EMBL" id="GGR58135.1"/>
    </source>
</evidence>
<protein>
    <submittedName>
        <fullName evidence="1">Uncharacterized protein</fullName>
    </submittedName>
</protein>
<organism evidence="1 2">
    <name type="scientific">Deinococcus seoulensis</name>
    <dbReference type="NCBI Taxonomy" id="1837379"/>
    <lineage>
        <taxon>Bacteria</taxon>
        <taxon>Thermotogati</taxon>
        <taxon>Deinococcota</taxon>
        <taxon>Deinococci</taxon>
        <taxon>Deinococcales</taxon>
        <taxon>Deinococcaceae</taxon>
        <taxon>Deinococcus</taxon>
    </lineage>
</organism>
<dbReference type="Proteomes" id="UP000634308">
    <property type="component" value="Unassembled WGS sequence"/>
</dbReference>
<comment type="caution">
    <text evidence="1">The sequence shown here is derived from an EMBL/GenBank/DDBJ whole genome shotgun (WGS) entry which is preliminary data.</text>
</comment>
<proteinExistence type="predicted"/>
<gene>
    <name evidence="1" type="ORF">GCM10008959_19860</name>
</gene>
<keyword evidence="2" id="KW-1185">Reference proteome</keyword>
<sequence length="82" mass="9074">MLDRFTYSILTLNPGRTVVPGEIECTLGAWSASADLHGPPSYQQHPDNTWTFLLSSSVSAGQVSELVELFRRDYPDGAVFRT</sequence>
<dbReference type="RefSeq" id="WP_189064829.1">
    <property type="nucleotide sequence ID" value="NZ_BMQM01000011.1"/>
</dbReference>
<evidence type="ECO:0000313" key="2">
    <source>
        <dbReference type="Proteomes" id="UP000634308"/>
    </source>
</evidence>
<reference evidence="2" key="1">
    <citation type="journal article" date="2019" name="Int. J. Syst. Evol. Microbiol.">
        <title>The Global Catalogue of Microorganisms (GCM) 10K type strain sequencing project: providing services to taxonomists for standard genome sequencing and annotation.</title>
        <authorList>
            <consortium name="The Broad Institute Genomics Platform"/>
            <consortium name="The Broad Institute Genome Sequencing Center for Infectious Disease"/>
            <person name="Wu L."/>
            <person name="Ma J."/>
        </authorList>
    </citation>
    <scope>NUCLEOTIDE SEQUENCE [LARGE SCALE GENOMIC DNA]</scope>
    <source>
        <strain evidence="2">JCM 31404</strain>
    </source>
</reference>
<dbReference type="EMBL" id="BMQM01000011">
    <property type="protein sequence ID" value="GGR58135.1"/>
    <property type="molecule type" value="Genomic_DNA"/>
</dbReference>